<keyword evidence="2" id="KW-1185">Reference proteome</keyword>
<dbReference type="RefSeq" id="WP_131483556.1">
    <property type="nucleotide sequence ID" value="NZ_SJDL01000040.1"/>
</dbReference>
<protein>
    <submittedName>
        <fullName evidence="1">DUF192 domain-containing protein</fullName>
    </submittedName>
</protein>
<dbReference type="PANTHER" id="PTHR37953">
    <property type="entry name" value="UPF0127 PROTEIN MJ1496"/>
    <property type="match status" value="1"/>
</dbReference>
<sequence length="172" mass="19155">MRRRHLLAATTIVAALTGLEGCRTPSEAASQLDKVQVCIQSQNGIQPVTAELAVNDSQRRKGLMGRESLAPDHGMLFVYQEPRPPEATFWMYHTFIPLDIAYISEAGDIRAIRRMLPCTADDPDRCPQYPAGVRYTMALEMPQGYFRSNGIREGHRVDVLETPNARCPDPAA</sequence>
<dbReference type="InterPro" id="IPR038695">
    <property type="entry name" value="Saro_0823-like_sf"/>
</dbReference>
<dbReference type="PANTHER" id="PTHR37953:SF1">
    <property type="entry name" value="UPF0127 PROTEIN MJ1496"/>
    <property type="match status" value="1"/>
</dbReference>
<evidence type="ECO:0000313" key="1">
    <source>
        <dbReference type="EMBL" id="TBW49503.1"/>
    </source>
</evidence>
<name>A0ABY1ZJA1_9GAMM</name>
<dbReference type="EMBL" id="SJDL01000040">
    <property type="protein sequence ID" value="TBW49503.1"/>
    <property type="molecule type" value="Genomic_DNA"/>
</dbReference>
<comment type="caution">
    <text evidence="1">The sequence shown here is derived from an EMBL/GenBank/DDBJ whole genome shotgun (WGS) entry which is preliminary data.</text>
</comment>
<proteinExistence type="predicted"/>
<dbReference type="Pfam" id="PF02643">
    <property type="entry name" value="DUF192"/>
    <property type="match status" value="1"/>
</dbReference>
<reference evidence="1 2" key="1">
    <citation type="submission" date="2019-02" db="EMBL/GenBank/DDBJ databases">
        <title>Marinobacter halodurans sp. nov., a marine bacterium isolated from sea tidal flat.</title>
        <authorList>
            <person name="Yoo Y."/>
            <person name="Lee D.W."/>
            <person name="Kim B.S."/>
            <person name="Kim J.-J."/>
        </authorList>
    </citation>
    <scope>NUCLEOTIDE SEQUENCE [LARGE SCALE GENOMIC DNA]</scope>
    <source>
        <strain evidence="1 2">YJ-S3-2</strain>
    </source>
</reference>
<dbReference type="InterPro" id="IPR003795">
    <property type="entry name" value="DUF192"/>
</dbReference>
<evidence type="ECO:0000313" key="2">
    <source>
        <dbReference type="Proteomes" id="UP000313645"/>
    </source>
</evidence>
<accession>A0ABY1ZJA1</accession>
<dbReference type="Proteomes" id="UP000313645">
    <property type="component" value="Unassembled WGS sequence"/>
</dbReference>
<gene>
    <name evidence="1" type="ORF">EZI54_19485</name>
</gene>
<organism evidence="1 2">
    <name type="scientific">Marinobacter halodurans</name>
    <dbReference type="NCBI Taxonomy" id="2528979"/>
    <lineage>
        <taxon>Bacteria</taxon>
        <taxon>Pseudomonadati</taxon>
        <taxon>Pseudomonadota</taxon>
        <taxon>Gammaproteobacteria</taxon>
        <taxon>Pseudomonadales</taxon>
        <taxon>Marinobacteraceae</taxon>
        <taxon>Marinobacter</taxon>
    </lineage>
</organism>
<dbReference type="Gene3D" id="2.60.120.1140">
    <property type="entry name" value="Protein of unknown function DUF192"/>
    <property type="match status" value="1"/>
</dbReference>